<name>A0A484MR55_9ASTE</name>
<dbReference type="EMBL" id="OOIL02004067">
    <property type="protein sequence ID" value="VFQ90384.1"/>
    <property type="molecule type" value="Genomic_DNA"/>
</dbReference>
<dbReference type="Proteomes" id="UP000595140">
    <property type="component" value="Unassembled WGS sequence"/>
</dbReference>
<dbReference type="PROSITE" id="PS50181">
    <property type="entry name" value="FBOX"/>
    <property type="match status" value="1"/>
</dbReference>
<evidence type="ECO:0000313" key="3">
    <source>
        <dbReference type="EMBL" id="VFQ90384.1"/>
    </source>
</evidence>
<dbReference type="InterPro" id="IPR001810">
    <property type="entry name" value="F-box_dom"/>
</dbReference>
<dbReference type="Pfam" id="PF23622">
    <property type="entry name" value="LRR_At1g61320_AtMIF1"/>
    <property type="match status" value="2"/>
</dbReference>
<evidence type="ECO:0000313" key="5">
    <source>
        <dbReference type="Proteomes" id="UP000595140"/>
    </source>
</evidence>
<dbReference type="InterPro" id="IPR036047">
    <property type="entry name" value="F-box-like_dom_sf"/>
</dbReference>
<dbReference type="SUPFAM" id="SSF52058">
    <property type="entry name" value="L domain-like"/>
    <property type="match status" value="1"/>
</dbReference>
<dbReference type="Gene3D" id="1.20.1280.50">
    <property type="match status" value="1"/>
</dbReference>
<gene>
    <name evidence="3" type="ORF">CCAM_LOCUS32160</name>
    <name evidence="4" type="ORF">CCAM_LOCUS32173</name>
</gene>
<dbReference type="InterPro" id="IPR053772">
    <property type="entry name" value="At1g61320/At1g61330-like"/>
</dbReference>
<keyword evidence="5" id="KW-1185">Reference proteome</keyword>
<feature type="compositionally biased region" description="Basic and acidic residues" evidence="1">
    <location>
        <begin position="1"/>
        <end position="21"/>
    </location>
</feature>
<sequence length="553" mass="63522">MEMNAEKEKLHCETNPDESDRISNLPDSIRQHILSFVDTREAVRTCILSSSWRALPESLPTLDLGQASLYTSAMNECLPACDDKDAARIANREKILRVRTSFYAFLDRALGSYMEMEKLNIYFQGLDLELKSRLDGWVAGAVRRRVKELGLRFNPWKGLRYTFPSSVIVPKLIKKLELVSCELSSSCLVDDQLPCLREICFEYVNADDAFIANLLASCLNLEKLTLKSCYGLTRLEIFCHSKLEKVVFEHCEKEVEVIKIEAPNLYEFSYASDGYIESDIDFGACKKLKVLELDGCELNDYDLADILNNHPMLERLSLEKCHNLYHAEVSNQNLVDLIFVDCRDLEKVIIDTPYLRFFFYEGEYPITFVCNGPTLQLEEASISLKHDYRKKVWFNGLLKFLSQLCWTESLSLDVAYEKDLIIPETVRTKCRPPLYAVKHLDVEFRLSRLKRPVKVIQSLLWLAPHPETISISCGELLACKTLKFTYEKPSTDKQNCSCCESLPVSCWRHSLVKVCIENDRGADDDNDTELAHFFGKARIGAKIECFSKNRSRF</sequence>
<organism evidence="3 5">
    <name type="scientific">Cuscuta campestris</name>
    <dbReference type="NCBI Taxonomy" id="132261"/>
    <lineage>
        <taxon>Eukaryota</taxon>
        <taxon>Viridiplantae</taxon>
        <taxon>Streptophyta</taxon>
        <taxon>Embryophyta</taxon>
        <taxon>Tracheophyta</taxon>
        <taxon>Spermatophyta</taxon>
        <taxon>Magnoliopsida</taxon>
        <taxon>eudicotyledons</taxon>
        <taxon>Gunneridae</taxon>
        <taxon>Pentapetalae</taxon>
        <taxon>asterids</taxon>
        <taxon>lamiids</taxon>
        <taxon>Solanales</taxon>
        <taxon>Convolvulaceae</taxon>
        <taxon>Cuscuteae</taxon>
        <taxon>Cuscuta</taxon>
        <taxon>Cuscuta subgen. Grammica</taxon>
        <taxon>Cuscuta sect. Cleistogrammica</taxon>
    </lineage>
</organism>
<dbReference type="SUPFAM" id="SSF81383">
    <property type="entry name" value="F-box domain"/>
    <property type="match status" value="1"/>
</dbReference>
<dbReference type="Gene3D" id="3.80.10.10">
    <property type="entry name" value="Ribonuclease Inhibitor"/>
    <property type="match status" value="1"/>
</dbReference>
<dbReference type="InterPro" id="IPR053781">
    <property type="entry name" value="F-box_AtFBL13-like"/>
</dbReference>
<evidence type="ECO:0000313" key="4">
    <source>
        <dbReference type="EMBL" id="VFQ90397.1"/>
    </source>
</evidence>
<accession>A0A484MR55</accession>
<dbReference type="Pfam" id="PF00646">
    <property type="entry name" value="F-box"/>
    <property type="match status" value="1"/>
</dbReference>
<evidence type="ECO:0000259" key="2">
    <source>
        <dbReference type="PROSITE" id="PS50181"/>
    </source>
</evidence>
<dbReference type="EMBL" id="OOIL02004067">
    <property type="protein sequence ID" value="VFQ90397.1"/>
    <property type="molecule type" value="Genomic_DNA"/>
</dbReference>
<dbReference type="OrthoDB" id="1534647at2759"/>
<dbReference type="AlphaFoldDB" id="A0A484MR55"/>
<dbReference type="CDD" id="cd22160">
    <property type="entry name" value="F-box_AtFBL13-like"/>
    <property type="match status" value="1"/>
</dbReference>
<dbReference type="InterPro" id="IPR055357">
    <property type="entry name" value="LRR_At1g61320_AtMIF1"/>
</dbReference>
<feature type="domain" description="F-box" evidence="2">
    <location>
        <begin position="19"/>
        <end position="73"/>
    </location>
</feature>
<evidence type="ECO:0000256" key="1">
    <source>
        <dbReference type="SAM" id="MobiDB-lite"/>
    </source>
</evidence>
<dbReference type="PANTHER" id="PTHR34145">
    <property type="entry name" value="OS02G0105600 PROTEIN"/>
    <property type="match status" value="1"/>
</dbReference>
<dbReference type="InterPro" id="IPR032675">
    <property type="entry name" value="LRR_dom_sf"/>
</dbReference>
<reference evidence="3 5" key="1">
    <citation type="submission" date="2018-04" db="EMBL/GenBank/DDBJ databases">
        <authorList>
            <person name="Vogel A."/>
        </authorList>
    </citation>
    <scope>NUCLEOTIDE SEQUENCE [LARGE SCALE GENOMIC DNA]</scope>
</reference>
<feature type="region of interest" description="Disordered" evidence="1">
    <location>
        <begin position="1"/>
        <end position="24"/>
    </location>
</feature>
<protein>
    <recommendedName>
        <fullName evidence="2">F-box domain-containing protein</fullName>
    </recommendedName>
</protein>
<dbReference type="PANTHER" id="PTHR34145:SF28">
    <property type="entry name" value="F-BOX DOMAIN-CONTAINING PROTEIN"/>
    <property type="match status" value="1"/>
</dbReference>
<proteinExistence type="predicted"/>